<comment type="caution">
    <text evidence="5">The sequence shown here is derived from an EMBL/GenBank/DDBJ whole genome shotgun (WGS) entry which is preliminary data.</text>
</comment>
<keyword evidence="2" id="KW-0406">Ion transport</keyword>
<dbReference type="PANTHER" id="PTHR30006:SF15">
    <property type="entry name" value="IRON-UTILIZATION PERIPLASMIC PROTEIN"/>
    <property type="match status" value="1"/>
</dbReference>
<dbReference type="AlphaFoldDB" id="A0A1H8I3M0"/>
<evidence type="ECO:0000256" key="2">
    <source>
        <dbReference type="ARBA" id="ARBA00022496"/>
    </source>
</evidence>
<comment type="similarity">
    <text evidence="1">Belongs to the bacterial solute-binding protein 1 family.</text>
</comment>
<keyword evidence="2" id="KW-0408">Iron</keyword>
<dbReference type="GO" id="GO:0030288">
    <property type="term" value="C:outer membrane-bounded periplasmic space"/>
    <property type="evidence" value="ECO:0007669"/>
    <property type="project" value="TreeGrafter"/>
</dbReference>
<dbReference type="InterPro" id="IPR026045">
    <property type="entry name" value="Ferric-bd"/>
</dbReference>
<dbReference type="Proteomes" id="UP000297654">
    <property type="component" value="Unassembled WGS sequence"/>
</dbReference>
<feature type="signal peptide" evidence="4">
    <location>
        <begin position="1"/>
        <end position="20"/>
    </location>
</feature>
<dbReference type="PANTHER" id="PTHR30006">
    <property type="entry name" value="THIAMINE-BINDING PERIPLASMIC PROTEIN-RELATED"/>
    <property type="match status" value="1"/>
</dbReference>
<accession>A0A1H8I3M0</accession>
<gene>
    <name evidence="5" type="ORF">E3O10_02140</name>
</gene>
<dbReference type="Gene3D" id="3.40.190.10">
    <property type="entry name" value="Periplasmic binding protein-like II"/>
    <property type="match status" value="2"/>
</dbReference>
<keyword evidence="6" id="KW-1185">Reference proteome</keyword>
<evidence type="ECO:0000256" key="3">
    <source>
        <dbReference type="ARBA" id="ARBA00022729"/>
    </source>
</evidence>
<keyword evidence="3 4" id="KW-0732">Signal</keyword>
<evidence type="ECO:0000313" key="5">
    <source>
        <dbReference type="EMBL" id="TFB94266.1"/>
    </source>
</evidence>
<evidence type="ECO:0000256" key="1">
    <source>
        <dbReference type="ARBA" id="ARBA00008520"/>
    </source>
</evidence>
<dbReference type="RefSeq" id="WP_092110713.1">
    <property type="nucleotide sequence ID" value="NZ_FOCN01000010.1"/>
</dbReference>
<proteinExistence type="inferred from homology"/>
<dbReference type="EMBL" id="SOFF01000009">
    <property type="protein sequence ID" value="TFB94266.1"/>
    <property type="molecule type" value="Genomic_DNA"/>
</dbReference>
<dbReference type="GO" id="GO:0006826">
    <property type="term" value="P:iron ion transport"/>
    <property type="evidence" value="ECO:0007669"/>
    <property type="project" value="UniProtKB-KW"/>
</dbReference>
<sequence length="345" mass="35630">MRIPLSVAAFVAGASVLALAGCTPAAEPAATAETSDGAFTLYSGRDEALIQPLIDQFEEESGITVEVRYGNTAELGALLLEEGDATPAQVFLAQDAGALGALANADLFATLPAATTDAVPAGFTSTDDTWVGVTGRARVIAYDSEAMSAADVPASVDAFTDPAWAGKFGIAPTNASFQAFVTAYRVLNGEEAADEWVKAVAANSPVIFDNNRAILAAVNDGVIEAGLINHYYWFAQAAETGEANMRAQLSYPEAGDAGSIVNVTGAGLLAGAEADADALEFIDYLVGAEAQQYFVDETFEYPLIAGIDAPAGLPELDSLINPELDLADLDTLADTQALLGKHGLI</sequence>
<dbReference type="Pfam" id="PF13343">
    <property type="entry name" value="SBP_bac_6"/>
    <property type="match status" value="1"/>
</dbReference>
<evidence type="ECO:0000313" key="6">
    <source>
        <dbReference type="Proteomes" id="UP000297654"/>
    </source>
</evidence>
<dbReference type="PROSITE" id="PS51257">
    <property type="entry name" value="PROKAR_LIPOPROTEIN"/>
    <property type="match status" value="1"/>
</dbReference>
<dbReference type="STRING" id="1424661.SAMN05216281_110127"/>
<organism evidence="5 6">
    <name type="scientific">Cryobacterium luteum</name>
    <dbReference type="NCBI Taxonomy" id="1424661"/>
    <lineage>
        <taxon>Bacteria</taxon>
        <taxon>Bacillati</taxon>
        <taxon>Actinomycetota</taxon>
        <taxon>Actinomycetes</taxon>
        <taxon>Micrococcales</taxon>
        <taxon>Microbacteriaceae</taxon>
        <taxon>Cryobacterium</taxon>
    </lineage>
</organism>
<protein>
    <submittedName>
        <fullName evidence="5">Extracellular solute-binding protein</fullName>
    </submittedName>
</protein>
<name>A0A1H8I3M0_9MICO</name>
<evidence type="ECO:0000256" key="4">
    <source>
        <dbReference type="SAM" id="SignalP"/>
    </source>
</evidence>
<dbReference type="PIRSF" id="PIRSF002825">
    <property type="entry name" value="CfbpA"/>
    <property type="match status" value="1"/>
</dbReference>
<reference evidence="5 6" key="1">
    <citation type="submission" date="2019-03" db="EMBL/GenBank/DDBJ databases">
        <title>Genomics of glacier-inhabiting Cryobacterium strains.</title>
        <authorList>
            <person name="Liu Q."/>
            <person name="Xin Y.-H."/>
        </authorList>
    </citation>
    <scope>NUCLEOTIDE SEQUENCE [LARGE SCALE GENOMIC DNA]</scope>
    <source>
        <strain evidence="5 6">Hh15</strain>
    </source>
</reference>
<feature type="chain" id="PRO_5038859268" evidence="4">
    <location>
        <begin position="21"/>
        <end position="345"/>
    </location>
</feature>
<dbReference type="OrthoDB" id="9769567at2"/>
<keyword evidence="2" id="KW-0813">Transport</keyword>
<dbReference type="SUPFAM" id="SSF53850">
    <property type="entry name" value="Periplasmic binding protein-like II"/>
    <property type="match status" value="1"/>
</dbReference>
<keyword evidence="2" id="KW-0410">Iron transport</keyword>